<reference evidence="2 3" key="1">
    <citation type="submission" date="2017-02" db="EMBL/GenBank/DDBJ databases">
        <title>Draft genome sequence of Moraxella pluranimalium CCUG 54913T type strain.</title>
        <authorList>
            <person name="Salva-Serra F."/>
            <person name="Engstrom-Jakobsson H."/>
            <person name="Thorell K."/>
            <person name="Jaen-Luchoro D."/>
            <person name="Gonzales-Siles L."/>
            <person name="Karlsson R."/>
            <person name="Yazdan S."/>
            <person name="Boulund F."/>
            <person name="Johnning A."/>
            <person name="Engstrand L."/>
            <person name="Kristiansson E."/>
            <person name="Moore E."/>
        </authorList>
    </citation>
    <scope>NUCLEOTIDE SEQUENCE [LARGE SCALE GENOMIC DNA]</scope>
    <source>
        <strain evidence="2 3">CCUG 54913</strain>
    </source>
</reference>
<comment type="caution">
    <text evidence="2">The sequence shown here is derived from an EMBL/GenBank/DDBJ whole genome shotgun (WGS) entry which is preliminary data.</text>
</comment>
<evidence type="ECO:0008006" key="4">
    <source>
        <dbReference type="Google" id="ProtNLM"/>
    </source>
</evidence>
<gene>
    <name evidence="2" type="ORF">B0680_06570</name>
</gene>
<accession>A0A1T0CMR4</accession>
<evidence type="ECO:0000313" key="3">
    <source>
        <dbReference type="Proteomes" id="UP000189800"/>
    </source>
</evidence>
<dbReference type="RefSeq" id="WP_078254296.1">
    <property type="nucleotide sequence ID" value="NZ_MUYU01000015.1"/>
</dbReference>
<feature type="transmembrane region" description="Helical" evidence="1">
    <location>
        <begin position="98"/>
        <end position="114"/>
    </location>
</feature>
<name>A0A1T0CMR4_9GAMM</name>
<feature type="transmembrane region" description="Helical" evidence="1">
    <location>
        <begin position="75"/>
        <end position="92"/>
    </location>
</feature>
<evidence type="ECO:0000256" key="1">
    <source>
        <dbReference type="SAM" id="Phobius"/>
    </source>
</evidence>
<dbReference type="STRING" id="470453.B0680_06570"/>
<keyword evidence="1" id="KW-0812">Transmembrane</keyword>
<protein>
    <recommendedName>
        <fullName evidence="4">Branched-chain amino acid transport</fullName>
    </recommendedName>
</protein>
<feature type="transmembrane region" description="Helical" evidence="1">
    <location>
        <begin position="50"/>
        <end position="68"/>
    </location>
</feature>
<proteinExistence type="predicted"/>
<keyword evidence="1" id="KW-0472">Membrane</keyword>
<keyword evidence="3" id="KW-1185">Reference proteome</keyword>
<organism evidence="2 3">
    <name type="scientific">Moraxella pluranimalium</name>
    <dbReference type="NCBI Taxonomy" id="470453"/>
    <lineage>
        <taxon>Bacteria</taxon>
        <taxon>Pseudomonadati</taxon>
        <taxon>Pseudomonadota</taxon>
        <taxon>Gammaproteobacteria</taxon>
        <taxon>Moraxellales</taxon>
        <taxon>Moraxellaceae</taxon>
        <taxon>Moraxella</taxon>
    </lineage>
</organism>
<dbReference type="AlphaFoldDB" id="A0A1T0CMR4"/>
<evidence type="ECO:0000313" key="2">
    <source>
        <dbReference type="EMBL" id="OOS23614.1"/>
    </source>
</evidence>
<dbReference type="InterPro" id="IPR008407">
    <property type="entry name" value="Brnchd-chn_aa_trnsp_AzlD"/>
</dbReference>
<dbReference type="Pfam" id="PF05437">
    <property type="entry name" value="AzlD"/>
    <property type="match status" value="1"/>
</dbReference>
<dbReference type="EMBL" id="MUYU01000015">
    <property type="protein sequence ID" value="OOS23614.1"/>
    <property type="molecule type" value="Genomic_DNA"/>
</dbReference>
<sequence>MFSQANFSTLVIAVVAMAILTALSRALPFLLPDNSPIIRFFTAENSPLAPLGGAIIVAMTMVLMLPFFETPTEHSPMIATICGIIATVLATAKKINTGMSVIIGMAGFLIGGLIDKLL</sequence>
<keyword evidence="1" id="KW-1133">Transmembrane helix</keyword>
<dbReference type="OrthoDB" id="6649410at2"/>
<dbReference type="Proteomes" id="UP000189800">
    <property type="component" value="Unassembled WGS sequence"/>
</dbReference>